<evidence type="ECO:0000256" key="2">
    <source>
        <dbReference type="ARBA" id="ARBA00004286"/>
    </source>
</evidence>
<feature type="compositionally biased region" description="Basic and acidic residues" evidence="10">
    <location>
        <begin position="168"/>
        <end position="183"/>
    </location>
</feature>
<organism evidence="12 13">
    <name type="scientific">Ascobolus immersus RN42</name>
    <dbReference type="NCBI Taxonomy" id="1160509"/>
    <lineage>
        <taxon>Eukaryota</taxon>
        <taxon>Fungi</taxon>
        <taxon>Dikarya</taxon>
        <taxon>Ascomycota</taxon>
        <taxon>Pezizomycotina</taxon>
        <taxon>Pezizomycetes</taxon>
        <taxon>Pezizales</taxon>
        <taxon>Ascobolaceae</taxon>
        <taxon>Ascobolus</taxon>
    </lineage>
</organism>
<evidence type="ECO:0000256" key="10">
    <source>
        <dbReference type="SAM" id="MobiDB-lite"/>
    </source>
</evidence>
<dbReference type="InterPro" id="IPR045199">
    <property type="entry name" value="ATAD2-like"/>
</dbReference>
<feature type="region of interest" description="Disordered" evidence="10">
    <location>
        <begin position="1653"/>
        <end position="1686"/>
    </location>
</feature>
<evidence type="ECO:0000256" key="4">
    <source>
        <dbReference type="ARBA" id="ARBA00022454"/>
    </source>
</evidence>
<feature type="compositionally biased region" description="Acidic residues" evidence="10">
    <location>
        <begin position="121"/>
        <end position="130"/>
    </location>
</feature>
<feature type="compositionally biased region" description="Basic residues" evidence="10">
    <location>
        <begin position="51"/>
        <end position="68"/>
    </location>
</feature>
<dbReference type="GO" id="GO:0000785">
    <property type="term" value="C:chromatin"/>
    <property type="evidence" value="ECO:0007669"/>
    <property type="project" value="UniProtKB-ARBA"/>
</dbReference>
<feature type="region of interest" description="Disordered" evidence="10">
    <location>
        <begin position="1535"/>
        <end position="1640"/>
    </location>
</feature>
<dbReference type="GO" id="GO:0005634">
    <property type="term" value="C:nucleus"/>
    <property type="evidence" value="ECO:0007669"/>
    <property type="project" value="UniProtKB-SubCell"/>
</dbReference>
<feature type="compositionally biased region" description="Acidic residues" evidence="10">
    <location>
        <begin position="442"/>
        <end position="451"/>
    </location>
</feature>
<evidence type="ECO:0000313" key="13">
    <source>
        <dbReference type="Proteomes" id="UP000275078"/>
    </source>
</evidence>
<feature type="compositionally biased region" description="Polar residues" evidence="10">
    <location>
        <begin position="1623"/>
        <end position="1633"/>
    </location>
</feature>
<feature type="compositionally biased region" description="Basic and acidic residues" evidence="10">
    <location>
        <begin position="1323"/>
        <end position="1338"/>
    </location>
</feature>
<protein>
    <submittedName>
        <fullName evidence="12">AAA-domain-containing protein</fullName>
    </submittedName>
</protein>
<dbReference type="FunFam" id="3.40.50.300:FF:000061">
    <property type="entry name" value="ATPase family, AAA domain-containing 2"/>
    <property type="match status" value="1"/>
</dbReference>
<feature type="domain" description="AAA+ ATPase" evidence="11">
    <location>
        <begin position="652"/>
        <end position="793"/>
    </location>
</feature>
<dbReference type="Gene3D" id="1.10.8.60">
    <property type="match status" value="1"/>
</dbReference>
<feature type="compositionally biased region" description="Low complexity" evidence="10">
    <location>
        <begin position="1385"/>
        <end position="1394"/>
    </location>
</feature>
<evidence type="ECO:0000256" key="1">
    <source>
        <dbReference type="ARBA" id="ARBA00004123"/>
    </source>
</evidence>
<feature type="compositionally biased region" description="Low complexity" evidence="10">
    <location>
        <begin position="359"/>
        <end position="368"/>
    </location>
</feature>
<gene>
    <name evidence="12" type="ORF">BJ508DRAFT_133442</name>
</gene>
<dbReference type="GO" id="GO:0003682">
    <property type="term" value="F:chromatin binding"/>
    <property type="evidence" value="ECO:0007669"/>
    <property type="project" value="TreeGrafter"/>
</dbReference>
<comment type="similarity">
    <text evidence="3">Belongs to the AAA ATPase family.</text>
</comment>
<dbReference type="InterPro" id="IPR003959">
    <property type="entry name" value="ATPase_AAA_core"/>
</dbReference>
<dbReference type="Proteomes" id="UP000275078">
    <property type="component" value="Unassembled WGS sequence"/>
</dbReference>
<keyword evidence="7" id="KW-0067">ATP-binding</keyword>
<feature type="compositionally biased region" description="Acidic residues" evidence="10">
    <location>
        <begin position="31"/>
        <end position="40"/>
    </location>
</feature>
<feature type="compositionally biased region" description="Basic residues" evidence="10">
    <location>
        <begin position="369"/>
        <end position="383"/>
    </location>
</feature>
<dbReference type="PANTHER" id="PTHR23069">
    <property type="entry name" value="AAA DOMAIN-CONTAINING"/>
    <property type="match status" value="1"/>
</dbReference>
<reference evidence="12 13" key="1">
    <citation type="journal article" date="2018" name="Nat. Ecol. Evol.">
        <title>Pezizomycetes genomes reveal the molecular basis of ectomycorrhizal truffle lifestyle.</title>
        <authorList>
            <person name="Murat C."/>
            <person name="Payen T."/>
            <person name="Noel B."/>
            <person name="Kuo A."/>
            <person name="Morin E."/>
            <person name="Chen J."/>
            <person name="Kohler A."/>
            <person name="Krizsan K."/>
            <person name="Balestrini R."/>
            <person name="Da Silva C."/>
            <person name="Montanini B."/>
            <person name="Hainaut M."/>
            <person name="Levati E."/>
            <person name="Barry K.W."/>
            <person name="Belfiori B."/>
            <person name="Cichocki N."/>
            <person name="Clum A."/>
            <person name="Dockter R.B."/>
            <person name="Fauchery L."/>
            <person name="Guy J."/>
            <person name="Iotti M."/>
            <person name="Le Tacon F."/>
            <person name="Lindquist E.A."/>
            <person name="Lipzen A."/>
            <person name="Malagnac F."/>
            <person name="Mello A."/>
            <person name="Molinier V."/>
            <person name="Miyauchi S."/>
            <person name="Poulain J."/>
            <person name="Riccioni C."/>
            <person name="Rubini A."/>
            <person name="Sitrit Y."/>
            <person name="Splivallo R."/>
            <person name="Traeger S."/>
            <person name="Wang M."/>
            <person name="Zifcakova L."/>
            <person name="Wipf D."/>
            <person name="Zambonelli A."/>
            <person name="Paolocci F."/>
            <person name="Nowrousian M."/>
            <person name="Ottonello S."/>
            <person name="Baldrian P."/>
            <person name="Spatafora J.W."/>
            <person name="Henrissat B."/>
            <person name="Nagy L.G."/>
            <person name="Aury J.M."/>
            <person name="Wincker P."/>
            <person name="Grigoriev I.V."/>
            <person name="Bonfante P."/>
            <person name="Martin F.M."/>
        </authorList>
    </citation>
    <scope>NUCLEOTIDE SEQUENCE [LARGE SCALE GENOMIC DNA]</scope>
    <source>
        <strain evidence="12 13">RN42</strain>
    </source>
</reference>
<dbReference type="PANTHER" id="PTHR23069:SF0">
    <property type="entry name" value="TAT-BINDING HOMOLOG 7"/>
    <property type="match status" value="1"/>
</dbReference>
<feature type="region of interest" description="Disordered" evidence="10">
    <location>
        <begin position="546"/>
        <end position="568"/>
    </location>
</feature>
<feature type="compositionally biased region" description="Basic and acidic residues" evidence="10">
    <location>
        <begin position="1583"/>
        <end position="1593"/>
    </location>
</feature>
<feature type="compositionally biased region" description="Acidic residues" evidence="10">
    <location>
        <begin position="303"/>
        <end position="314"/>
    </location>
</feature>
<feature type="region of interest" description="Disordered" evidence="10">
    <location>
        <begin position="1368"/>
        <end position="1394"/>
    </location>
</feature>
<feature type="compositionally biased region" description="Polar residues" evidence="10">
    <location>
        <begin position="1653"/>
        <end position="1670"/>
    </location>
</feature>
<feature type="compositionally biased region" description="Low complexity" evidence="10">
    <location>
        <begin position="187"/>
        <end position="213"/>
    </location>
</feature>
<evidence type="ECO:0000256" key="3">
    <source>
        <dbReference type="ARBA" id="ARBA00006914"/>
    </source>
</evidence>
<evidence type="ECO:0000259" key="11">
    <source>
        <dbReference type="SMART" id="SM00382"/>
    </source>
</evidence>
<feature type="compositionally biased region" description="Low complexity" evidence="10">
    <location>
        <begin position="1"/>
        <end position="13"/>
    </location>
</feature>
<feature type="compositionally biased region" description="Acidic residues" evidence="10">
    <location>
        <begin position="389"/>
        <end position="408"/>
    </location>
</feature>
<dbReference type="Gene3D" id="3.40.50.300">
    <property type="entry name" value="P-loop containing nucleotide triphosphate hydrolases"/>
    <property type="match status" value="2"/>
</dbReference>
<evidence type="ECO:0000256" key="9">
    <source>
        <dbReference type="ARBA" id="ARBA00023242"/>
    </source>
</evidence>
<dbReference type="GO" id="GO:0016887">
    <property type="term" value="F:ATP hydrolysis activity"/>
    <property type="evidence" value="ECO:0007669"/>
    <property type="project" value="InterPro"/>
</dbReference>
<dbReference type="GO" id="GO:0006334">
    <property type="term" value="P:nucleosome assembly"/>
    <property type="evidence" value="ECO:0007669"/>
    <property type="project" value="TreeGrafter"/>
</dbReference>
<dbReference type="SMART" id="SM00382">
    <property type="entry name" value="AAA"/>
    <property type="match status" value="2"/>
</dbReference>
<feature type="domain" description="AAA+ ATPase" evidence="11">
    <location>
        <begin position="955"/>
        <end position="1091"/>
    </location>
</feature>
<keyword evidence="8" id="KW-0103">Bromodomain</keyword>
<dbReference type="InterPro" id="IPR027417">
    <property type="entry name" value="P-loop_NTPase"/>
</dbReference>
<feature type="compositionally biased region" description="Low complexity" evidence="10">
    <location>
        <begin position="1611"/>
        <end position="1622"/>
    </location>
</feature>
<keyword evidence="6" id="KW-0378">Hydrolase</keyword>
<keyword evidence="5" id="KW-0547">Nucleotide-binding</keyword>
<keyword evidence="4" id="KW-0158">Chromosome</keyword>
<dbReference type="FunFam" id="1.10.8.60:FF:000016">
    <property type="entry name" value="ATPase family AAA domain-containing protein 2B"/>
    <property type="match status" value="1"/>
</dbReference>
<dbReference type="SUPFAM" id="SSF52540">
    <property type="entry name" value="P-loop containing nucleoside triphosphate hydrolases"/>
    <property type="match status" value="2"/>
</dbReference>
<evidence type="ECO:0000256" key="6">
    <source>
        <dbReference type="ARBA" id="ARBA00022801"/>
    </source>
</evidence>
<dbReference type="GO" id="GO:0042393">
    <property type="term" value="F:histone binding"/>
    <property type="evidence" value="ECO:0007669"/>
    <property type="project" value="UniProtKB-ARBA"/>
</dbReference>
<dbReference type="InterPro" id="IPR041569">
    <property type="entry name" value="AAA_lid_3"/>
</dbReference>
<dbReference type="GO" id="GO:0006337">
    <property type="term" value="P:nucleosome disassembly"/>
    <property type="evidence" value="ECO:0007669"/>
    <property type="project" value="TreeGrafter"/>
</dbReference>
<feature type="region of interest" description="Disordered" evidence="10">
    <location>
        <begin position="1323"/>
        <end position="1346"/>
    </location>
</feature>
<evidence type="ECO:0000256" key="7">
    <source>
        <dbReference type="ARBA" id="ARBA00022840"/>
    </source>
</evidence>
<comment type="subcellular location">
    <subcellularLocation>
        <location evidence="2">Chromosome</location>
    </subcellularLocation>
    <subcellularLocation>
        <location evidence="1">Nucleus</location>
    </subcellularLocation>
</comment>
<dbReference type="STRING" id="1160509.A0A3N4INU7"/>
<dbReference type="InterPro" id="IPR003593">
    <property type="entry name" value="AAA+_ATPase"/>
</dbReference>
<feature type="compositionally biased region" description="Low complexity" evidence="10">
    <location>
        <begin position="1535"/>
        <end position="1545"/>
    </location>
</feature>
<feature type="compositionally biased region" description="Polar residues" evidence="10">
    <location>
        <begin position="1565"/>
        <end position="1582"/>
    </location>
</feature>
<dbReference type="GO" id="GO:0140674">
    <property type="term" value="F:ATP-dependent histone chaperone activity"/>
    <property type="evidence" value="ECO:0007669"/>
    <property type="project" value="UniProtKB-ARBA"/>
</dbReference>
<feature type="compositionally biased region" description="Acidic residues" evidence="10">
    <location>
        <begin position="71"/>
        <end position="87"/>
    </location>
</feature>
<feature type="compositionally biased region" description="Basic and acidic residues" evidence="10">
    <location>
        <begin position="245"/>
        <end position="259"/>
    </location>
</feature>
<feature type="compositionally biased region" description="Polar residues" evidence="10">
    <location>
        <begin position="1443"/>
        <end position="1489"/>
    </location>
</feature>
<keyword evidence="13" id="KW-1185">Reference proteome</keyword>
<accession>A0A3N4INU7</accession>
<proteinExistence type="inferred from homology"/>
<sequence>MPAIGGRARGGSAIRKKRVGLADTHLGPELLDSDEDDGDYDERAEKITTSPRKRVAAKGRKAPKKKKSKYDDDDDDEIHISDSELEDLGLSSESEARETDEEEDMPRTRTRRKQASYKEPDSDEDLEEISPSESERETVGKNRRRLVEVKEVNSHPATKSLAVIFRLPQEKLSEISNHPEERRRTTRASSRAASRAASTGPTSTQASASTTAARKNSRSIRQTSTGPVRKSSRLHPETPEPIQHLADDNKHAVIDEPPKHPSTVFEESEETNQSQPEVKSEAIPETIIRGTEEPEDAQAAGVDEPDHDTFEEDAPSAQAPEVHPEVVAVSDDDEDEDIQRPRRGTKRGITSHSTPPPTTDTAESSAGRATRRTTRLMQKRSPAKKGAEDTDDEFAPEDGDSGSDESEDSQPKPVQSEAEDDSERPARPSRRSPNKRSISDHDEQEELAEELSELRPSKRNKRQRTSAHVDVSGPTLRRRNDKPNYQLFPANFDPHEEPFSQGQQENRGLENRFKGRSLFSTAGPFGGHDFIAPILGDTSVNAMGYAGGADSDSSDDERPAGLGASPVMARGPLMGGGLAHGAPGADLAGTPANMGRIKPKAALLTDSDPLGVDKDIDFSKVGGLDDHINQLKDMVLLPLLYPEVFQKFGTTPPRGVLFHGPPGTGKTLLARALANDCSIGDQKITFFMRKGADVMSKWVGEAERQLRMLFEEARKNQPSIIFFDEIDGLAPVRSSKQEQIHASIVATLLALMDGMDGRGQVIVIGATNRPDSVDPALRRPGRFDREFYFPLPNVEARKKIIQINTEHWEPKLPEKVVNQLAEFTKGYGGADLRALCTEAALNAIQRRYPQIYKKKEKLLIDVNTIQVTPKDFMLAQKKIIPSSERATSSAGSPLPEHVQPLLQRTVNSIKALIDEILPRRKHLTVLEEAEFEDDDPDSGFDREMRMREFDSARIFRPRLLLYGKNGMGQSYIGPAILHHFEGFHVQSIDMASLYSDSSVGPEVTLINKFTEIKRHKPSVIFVQNIDMFFRQVSDQIVAIFESLLGSIPANDPILLLGVMNSDFDTEIIEGFDDMKRALFPFSRRNYFKIDKPDENSRFDFFQRVEEQLKMAPNDFPDPDNKNRKKRILEELPVAPPPPPKVITDEELHQLKDKDRATLYWLTFRLKPCVENSNSRMRKLRKGVVDQSAYPELFSGEPKEDSPYELITENGETKILEKATGKKFFNISLVTIEDRIVNGYYKTPDEFLEDCKRLRRDARILGEDRDRERWMKANEFLGNAVIHVNEIKTSSPDFIIDCENLAKREKIRLERRLAKQEHLRIEAAKATEVEDHEAEKSGETHQTNGIVDESNQTQDVGEVTVLDQSQLHSSFAEPPRGQSSPPPPEARASPATEAPTGMATALHDITGLSGVGSFRQESQADASQLEGSHVEHVEITHSAEVLASQPQSSQSLGVKSTQSTSQADSLKVNAGSNDESTGPSGESQSQTFNNQQLLQSRIEFRSQGSISAKQGSQQLTQQSEESLFEITTSRRVATNNPLPLAANPLNDSQGSQDLPSSADKRELNKSMDSNVSVDQPSGDTASNEIDRDSSDLLNDRGPPLDTSAFANSSGDSQLASTQSNSSSHDASSLQQVLSSPPGAAVASVVTERRMLTLRSGNSGNSAPNSQATSHPSQEHEFRTPAVPQHRLEAEDTRFRSIILKLKDKTEGFSVEQLEQVMATIMSTIWRYKNDANRENVGNRVLEAAEEVIEDIKEMQTSLEASMESQRSG</sequence>
<dbReference type="Pfam" id="PF17862">
    <property type="entry name" value="AAA_lid_3"/>
    <property type="match status" value="1"/>
</dbReference>
<feature type="region of interest" description="Disordered" evidence="10">
    <location>
        <begin position="1"/>
        <end position="506"/>
    </location>
</feature>
<name>A0A3N4INU7_ASCIM</name>
<feature type="region of interest" description="Disordered" evidence="10">
    <location>
        <begin position="1441"/>
        <end position="1489"/>
    </location>
</feature>
<feature type="compositionally biased region" description="Basic and acidic residues" evidence="10">
    <location>
        <begin position="133"/>
        <end position="153"/>
    </location>
</feature>
<evidence type="ECO:0000313" key="12">
    <source>
        <dbReference type="EMBL" id="RPA86398.1"/>
    </source>
</evidence>
<dbReference type="Pfam" id="PF00004">
    <property type="entry name" value="AAA"/>
    <property type="match status" value="2"/>
</dbReference>
<evidence type="ECO:0000256" key="8">
    <source>
        <dbReference type="ARBA" id="ARBA00023117"/>
    </source>
</evidence>
<dbReference type="OrthoDB" id="5421at2759"/>
<dbReference type="GO" id="GO:0045815">
    <property type="term" value="P:transcription initiation-coupled chromatin remodeling"/>
    <property type="evidence" value="ECO:0007669"/>
    <property type="project" value="TreeGrafter"/>
</dbReference>
<evidence type="ECO:0000256" key="5">
    <source>
        <dbReference type="ARBA" id="ARBA00022741"/>
    </source>
</evidence>
<dbReference type="GO" id="GO:0005524">
    <property type="term" value="F:ATP binding"/>
    <property type="evidence" value="ECO:0007669"/>
    <property type="project" value="UniProtKB-KW"/>
</dbReference>
<dbReference type="FunFam" id="3.40.50.300:FF:001218">
    <property type="entry name" value="AAA family ATPase, putative"/>
    <property type="match status" value="1"/>
</dbReference>
<dbReference type="PROSITE" id="PS00674">
    <property type="entry name" value="AAA"/>
    <property type="match status" value="1"/>
</dbReference>
<dbReference type="EMBL" id="ML119649">
    <property type="protein sequence ID" value="RPA86398.1"/>
    <property type="molecule type" value="Genomic_DNA"/>
</dbReference>
<keyword evidence="9" id="KW-0539">Nucleus</keyword>
<dbReference type="InterPro" id="IPR003960">
    <property type="entry name" value="ATPase_AAA_CS"/>
</dbReference>